<keyword evidence="2" id="KW-1185">Reference proteome</keyword>
<reference evidence="1 2" key="1">
    <citation type="submission" date="2019-05" db="EMBL/GenBank/DDBJ databases">
        <title>Another draft genome of Portunus trituberculatus and its Hox gene families provides insights of decapod evolution.</title>
        <authorList>
            <person name="Jeong J.-H."/>
            <person name="Song I."/>
            <person name="Kim S."/>
            <person name="Choi T."/>
            <person name="Kim D."/>
            <person name="Ryu S."/>
            <person name="Kim W."/>
        </authorList>
    </citation>
    <scope>NUCLEOTIDE SEQUENCE [LARGE SCALE GENOMIC DNA]</scope>
    <source>
        <tissue evidence="1">Muscle</tissue>
    </source>
</reference>
<dbReference type="EMBL" id="VSRR010000436">
    <property type="protein sequence ID" value="MPC15556.1"/>
    <property type="molecule type" value="Genomic_DNA"/>
</dbReference>
<proteinExistence type="predicted"/>
<gene>
    <name evidence="1" type="ORF">E2C01_008352</name>
</gene>
<dbReference type="AlphaFoldDB" id="A0A5B7D4G4"/>
<dbReference type="Proteomes" id="UP000324222">
    <property type="component" value="Unassembled WGS sequence"/>
</dbReference>
<comment type="caution">
    <text evidence="1">The sequence shown here is derived from an EMBL/GenBank/DDBJ whole genome shotgun (WGS) entry which is preliminary data.</text>
</comment>
<evidence type="ECO:0000313" key="1">
    <source>
        <dbReference type="EMBL" id="MPC15556.1"/>
    </source>
</evidence>
<sequence length="103" mass="11477">MYKAIRKPKSNYSSRVRPQQKLIGIVIPSRSHCSQQIAVLTRIHVSVGGEEDAQTRLVVDRHAGSVVAAHVDAVCKLEGARLRVEHVCRGRVHVARHQLEVNL</sequence>
<name>A0A5B7D4G4_PORTR</name>
<protein>
    <submittedName>
        <fullName evidence="1">Uncharacterized protein</fullName>
    </submittedName>
</protein>
<evidence type="ECO:0000313" key="2">
    <source>
        <dbReference type="Proteomes" id="UP000324222"/>
    </source>
</evidence>
<organism evidence="1 2">
    <name type="scientific">Portunus trituberculatus</name>
    <name type="common">Swimming crab</name>
    <name type="synonym">Neptunus trituberculatus</name>
    <dbReference type="NCBI Taxonomy" id="210409"/>
    <lineage>
        <taxon>Eukaryota</taxon>
        <taxon>Metazoa</taxon>
        <taxon>Ecdysozoa</taxon>
        <taxon>Arthropoda</taxon>
        <taxon>Crustacea</taxon>
        <taxon>Multicrustacea</taxon>
        <taxon>Malacostraca</taxon>
        <taxon>Eumalacostraca</taxon>
        <taxon>Eucarida</taxon>
        <taxon>Decapoda</taxon>
        <taxon>Pleocyemata</taxon>
        <taxon>Brachyura</taxon>
        <taxon>Eubrachyura</taxon>
        <taxon>Portunoidea</taxon>
        <taxon>Portunidae</taxon>
        <taxon>Portuninae</taxon>
        <taxon>Portunus</taxon>
    </lineage>
</organism>
<accession>A0A5B7D4G4</accession>